<dbReference type="GO" id="GO:0016787">
    <property type="term" value="F:hydrolase activity"/>
    <property type="evidence" value="ECO:0007669"/>
    <property type="project" value="UniProtKB-KW"/>
</dbReference>
<dbReference type="AlphaFoldDB" id="A0A0G1YF68"/>
<evidence type="ECO:0000313" key="1">
    <source>
        <dbReference type="EMBL" id="KKW41840.1"/>
    </source>
</evidence>
<proteinExistence type="predicted"/>
<dbReference type="PROSITE" id="PS50231">
    <property type="entry name" value="RICIN_B_LECTIN"/>
    <property type="match status" value="1"/>
</dbReference>
<gene>
    <name evidence="1" type="ORF">UY92_C0013G0039</name>
</gene>
<name>A0A0G1YF68_9BACT</name>
<sequence length="199" mass="20043">MNNTCQAPTCTPDCTGKQCGDDGCGGSCGTCPAGQTCTAAGQCVLEIPECAVNADCPLNNVCIGGKCFQADGQHDTDGDCYCGVGNATCTGSINPKCSSVLPGDCDPSPSGGDVWSLCQAADGAVYIVTAPNTCLTGGVQIGTTDGSILNNPSMHDKVGDGFNNDCDGQTDEGGTDQCPFEFQGTAGIFKVTCGFWSSL</sequence>
<reference evidence="1 2" key="1">
    <citation type="journal article" date="2015" name="Nature">
        <title>rRNA introns, odd ribosomes, and small enigmatic genomes across a large radiation of phyla.</title>
        <authorList>
            <person name="Brown C.T."/>
            <person name="Hug L.A."/>
            <person name="Thomas B.C."/>
            <person name="Sharon I."/>
            <person name="Castelle C.J."/>
            <person name="Singh A."/>
            <person name="Wilkins M.J."/>
            <person name="Williams K.H."/>
            <person name="Banfield J.F."/>
        </authorList>
    </citation>
    <scope>NUCLEOTIDE SEQUENCE [LARGE SCALE GENOMIC DNA]</scope>
</reference>
<dbReference type="STRING" id="1619044.UY92_C0013G0039"/>
<accession>A0A0G1YF68</accession>
<comment type="caution">
    <text evidence="1">The sequence shown here is derived from an EMBL/GenBank/DDBJ whole genome shotgun (WGS) entry which is preliminary data.</text>
</comment>
<dbReference type="SUPFAM" id="SSF90148">
    <property type="entry name" value="DPY module"/>
    <property type="match status" value="1"/>
</dbReference>
<dbReference type="EMBL" id="LCRX01000013">
    <property type="protein sequence ID" value="KKW41840.1"/>
    <property type="molecule type" value="Genomic_DNA"/>
</dbReference>
<organism evidence="1 2">
    <name type="scientific">Candidatus Magasanikbacteria bacterium GW2011_GWA2_56_11</name>
    <dbReference type="NCBI Taxonomy" id="1619044"/>
    <lineage>
        <taxon>Bacteria</taxon>
        <taxon>Candidatus Magasanikiibacteriota</taxon>
    </lineage>
</organism>
<protein>
    <submittedName>
        <fullName evidence="1">Glycosyl hydrolases family 16</fullName>
    </submittedName>
</protein>
<dbReference type="Proteomes" id="UP000033870">
    <property type="component" value="Unassembled WGS sequence"/>
</dbReference>
<evidence type="ECO:0000313" key="2">
    <source>
        <dbReference type="Proteomes" id="UP000033870"/>
    </source>
</evidence>
<keyword evidence="1" id="KW-0378">Hydrolase</keyword>